<organism evidence="1 2">
    <name type="scientific">Popillia japonica</name>
    <name type="common">Japanese beetle</name>
    <dbReference type="NCBI Taxonomy" id="7064"/>
    <lineage>
        <taxon>Eukaryota</taxon>
        <taxon>Metazoa</taxon>
        <taxon>Ecdysozoa</taxon>
        <taxon>Arthropoda</taxon>
        <taxon>Hexapoda</taxon>
        <taxon>Insecta</taxon>
        <taxon>Pterygota</taxon>
        <taxon>Neoptera</taxon>
        <taxon>Endopterygota</taxon>
        <taxon>Coleoptera</taxon>
        <taxon>Polyphaga</taxon>
        <taxon>Scarabaeiformia</taxon>
        <taxon>Scarabaeidae</taxon>
        <taxon>Rutelinae</taxon>
        <taxon>Popillia</taxon>
    </lineage>
</organism>
<comment type="caution">
    <text evidence="1">The sequence shown here is derived from an EMBL/GenBank/DDBJ whole genome shotgun (WGS) entry which is preliminary data.</text>
</comment>
<dbReference type="EMBL" id="JASPKY010000200">
    <property type="protein sequence ID" value="KAK9721344.1"/>
    <property type="molecule type" value="Genomic_DNA"/>
</dbReference>
<dbReference type="AlphaFoldDB" id="A0AAW1KLI1"/>
<evidence type="ECO:0000313" key="1">
    <source>
        <dbReference type="EMBL" id="KAK9721344.1"/>
    </source>
</evidence>
<dbReference type="PANTHER" id="PTHR35317">
    <property type="entry name" value="OS04G0629600 PROTEIN"/>
    <property type="match status" value="1"/>
</dbReference>
<sequence>MNATSLVRIDTLNKDNYDRWKMQMEALLVKYEKWNYVNGECTKPISTDDASSQTKLDALIKDDSKAKSDINLSISRSELKQIKGRATSRDVWLKLEPIYESKGPARKATLLKQLTLHRMEENEDIRRHVSKFFDTIDKLEEMSIEVNPDLPAIMYCIVCHPVLRILDMLLSPEMNCHPSKYYELK</sequence>
<accession>A0AAW1KLI1</accession>
<keyword evidence="2" id="KW-1185">Reference proteome</keyword>
<name>A0AAW1KLI1_POPJA</name>
<evidence type="ECO:0000313" key="2">
    <source>
        <dbReference type="Proteomes" id="UP001458880"/>
    </source>
</evidence>
<proteinExistence type="predicted"/>
<dbReference type="PANTHER" id="PTHR35317:SF29">
    <property type="entry name" value="CCHC-TYPE DOMAIN-CONTAINING PROTEIN"/>
    <property type="match status" value="1"/>
</dbReference>
<dbReference type="Proteomes" id="UP001458880">
    <property type="component" value="Unassembled WGS sequence"/>
</dbReference>
<gene>
    <name evidence="1" type="ORF">QE152_g21596</name>
</gene>
<reference evidence="1 2" key="1">
    <citation type="journal article" date="2024" name="BMC Genomics">
        <title>De novo assembly and annotation of Popillia japonica's genome with initial clues to its potential as an invasive pest.</title>
        <authorList>
            <person name="Cucini C."/>
            <person name="Boschi S."/>
            <person name="Funari R."/>
            <person name="Cardaioli E."/>
            <person name="Iannotti N."/>
            <person name="Marturano G."/>
            <person name="Paoli F."/>
            <person name="Bruttini M."/>
            <person name="Carapelli A."/>
            <person name="Frati F."/>
            <person name="Nardi F."/>
        </authorList>
    </citation>
    <scope>NUCLEOTIDE SEQUENCE [LARGE SCALE GENOMIC DNA]</scope>
    <source>
        <strain evidence="1">DMR45628</strain>
    </source>
</reference>
<protein>
    <submittedName>
        <fullName evidence="1">Gag-polypeptide of LTR copia-type</fullName>
    </submittedName>
</protein>
<dbReference type="Pfam" id="PF14223">
    <property type="entry name" value="Retrotran_gag_2"/>
    <property type="match status" value="1"/>
</dbReference>